<feature type="region of interest" description="Disordered" evidence="1">
    <location>
        <begin position="1798"/>
        <end position="1818"/>
    </location>
</feature>
<feature type="compositionally biased region" description="Polar residues" evidence="1">
    <location>
        <begin position="1566"/>
        <end position="1578"/>
    </location>
</feature>
<feature type="compositionally biased region" description="Polar residues" evidence="1">
    <location>
        <begin position="127"/>
        <end position="143"/>
    </location>
</feature>
<feature type="region of interest" description="Disordered" evidence="1">
    <location>
        <begin position="298"/>
        <end position="346"/>
    </location>
</feature>
<dbReference type="EMBL" id="QSBY01000010">
    <property type="protein sequence ID" value="RHW69346.1"/>
    <property type="molecule type" value="Genomic_DNA"/>
</dbReference>
<feature type="compositionally biased region" description="Basic and acidic residues" evidence="1">
    <location>
        <begin position="599"/>
        <end position="614"/>
    </location>
</feature>
<feature type="region of interest" description="Disordered" evidence="1">
    <location>
        <begin position="2127"/>
        <end position="2147"/>
    </location>
</feature>
<feature type="compositionally biased region" description="Polar residues" evidence="1">
    <location>
        <begin position="2136"/>
        <end position="2147"/>
    </location>
</feature>
<accession>A0A3L6KZL5</accession>
<sequence length="2147" mass="233015">MSSQAEAQKQRRCRLILVCSDGDAADIRYIGFILSKAACHFTPPRDSSDADSVATRSSRVVLDEQETDDFDQNGVVAEVQAAFMKYMSAKRGTNVPATAIGAAPAKGGKPKGGKAAGASGAKGATALSSPTEGSQKTQAGDGNSWYSVVHNRRCTRPLVIVHHIPSFDRPEEDAVLAAALPRNPNPADAVATIQKALCTIVDEMEGRTAPVSRRVSRARSVSLRGDASEGLKEAPRVATPVPLTRMEAHAKEMSILPVVVPIRDPRVLAFLLGHGCDTPPKRLDIRLVVNFVDAPTSPGGTAQVAGVSCTPSSQRQRTTPSSKRQPGRDAAAGQTASGSKEGDVNTVAPSGSSFAGVIEQCARLGLATTITDTDAALHAYTALCMREIVENRGDDKSSVIRRCLDSVLPTVFNVVSNMTYYTRCMSTKATYQCPNLPLPLPQEEAATFPPPSGGSVERGRPHFCEDAPRSVCPGCEPSFPFRDWSHYLQGRKVCDQWTCVSALHALAAQVTVSLARRQTPKYVRPVPREELTPVHEVHSTPHSETVSTGKELSGTHSLLPQSIYCYAEKEPILSAAFPRHEGIDDEPLNEQIEAAVDAATKRHASESKLKDRKSPGRLRKQTQSPSPIPHSPSELASTQHEGSDPAVMLPLDHTMDRPFPQPTQNDVRCLTREFVQKGLGVFKQDNPITMTLSLPNGGRSYSSMRAQELLEEPMNGLVLNMAEEGVDLRLLERVEKLFSCTDRTSGVTFDKIREAAEAAALRAPFVDEKLQRSVERSLTPRERTHVLQCFFLEMIAAAIGVSDKVVNADFPEGRQSNSVSITALTPSLHEGFYPNARPLEENISKRAAIRCLNDFSSRFGEHLCRLVRCVVPDPLESIYGNLAMFRSVGAENTRVRDKVVAVMAGGVVTPIQRQSIRVWCHYISGVPSLDQFNELLSSESVCLGTTLTLPTLSSAPTDIAKTFGATQCFGGDLGDAIRVQLLRDLRNSPQFIIPQHEEVVRGRGVWRSEGDIQTALEGRHTLYPHDNSIIEVITTDRSRICRYVRASEIICTLHYYIAPPPRAAPSSSPAVTNATSTSAQAAGEAVDGGFSACSSAPPSSRRKEEELMYFTAAFDDGVVLTCSARPRYRLQYANSTINSDKDGAYGSGFTPRDALNGRGRLQSRKSIGPFSGRVRGGLPGSAQGPTQALKRRLSRRPRSRSRGEDDGSNSGKNAQEGMTRTFPVDDSGSILLWPAVKDPKHPHETAVQLPVQHGVPAVAITVSAGGVSVHNEEHEGILWLSRHDSMRHPVPELVRCAHCVGEEVVLQRSMEVEVRRALIEDSGIVCRYFHSGTTQMLYPDGMIVTGYPVAPVGGVSSTQEDGAQPVVETVLTPEGLCYVREVGLEETGSLHPVPSGNVESCMTYDRCNHCHTMSRADGLIVVTYNKYFPHKTKKEGNAASLGAGKTDQKHGCGGGFDEMVLARVALHVDGTCITSLLGGLLHGADEHLPVPLAPLLEDAAAVQSSCDADVQYCVEGPFFPRVFLCAPLYKPVDNQASRASRAEVSFGVGDNPKVSSQLNDKDASHDGNNNRGLLSPLSQGAEENANSSYVASFARDPAPTNDPKPYDRFYVLFGDGTVLRRRVIYRGMRGTVTPFLETLFTRRSETSVRILHESGVVIVEPAEAGLRNRSSVMSMAVGEGFPVFDVALGGLRLVDGRQHLTEVKHLYSSGPVQSSIRGYTLEHLLRQLVLPMYTPHKVTKARWQAMRREEIEAEEEDRRNRISGKCPPLTNRLREIAEEFVIANNLLSMSLLKSAAQESKRCSEPPSASDAKLPGSATPIWGQRTQHDNLLKNAANVQPRERPQLVDVFDAQSYFPQDSSPPTVIAPLFFSEMQDGRVVQYLQLRDVNDFIRERASGVTPVFLSLSTCTGEPGVQQMTFLRLAENKEMIDADEPSVNKMSLHRSPYNWGTSHAVTASSLAAECGLTDARTGAAGNVMMLGSKLGEAVNQQRNLALFSGGTSLFPTSRWLPVVLQPPRRFLKHCRHSMKDTGKVNFKADSAFSGDRIGGGANVIDAPAGSHSLTVGDSPIEQLRMFFKFSDVAGVVQQLLLLEVSRRQRQLASLVQYSKAAGTTCGFGGTLVDDPLCEGSERPTADETASFNGTAPVE</sequence>
<feature type="region of interest" description="Disordered" evidence="1">
    <location>
        <begin position="101"/>
        <end position="143"/>
    </location>
</feature>
<feature type="region of interest" description="Disordered" evidence="1">
    <location>
        <begin position="1140"/>
        <end position="1225"/>
    </location>
</feature>
<gene>
    <name evidence="2" type="ORF">DPX39_100044200</name>
</gene>
<feature type="compositionally biased region" description="Polar residues" evidence="1">
    <location>
        <begin position="542"/>
        <end position="553"/>
    </location>
</feature>
<feature type="region of interest" description="Disordered" evidence="1">
    <location>
        <begin position="1548"/>
        <end position="1579"/>
    </location>
</feature>
<reference evidence="2" key="1">
    <citation type="submission" date="2018-09" db="EMBL/GenBank/DDBJ databases">
        <title>whole genome sequence of T. equiperdum IVM-t1 strain.</title>
        <authorList>
            <person name="Suganuma K."/>
        </authorList>
    </citation>
    <scope>NUCLEOTIDE SEQUENCE [LARGE SCALE GENOMIC DNA]</scope>
    <source>
        <strain evidence="2">IVM-t1</strain>
    </source>
</reference>
<evidence type="ECO:0000256" key="1">
    <source>
        <dbReference type="SAM" id="MobiDB-lite"/>
    </source>
</evidence>
<comment type="caution">
    <text evidence="2">The sequence shown here is derived from an EMBL/GenBank/DDBJ whole genome shotgun (WGS) entry which is preliminary data.</text>
</comment>
<protein>
    <submittedName>
        <fullName evidence="2">Uncharacterized protein</fullName>
    </submittedName>
</protein>
<proteinExistence type="predicted"/>
<name>A0A3L6KZL5_9TRYP</name>
<feature type="compositionally biased region" description="Basic residues" evidence="1">
    <location>
        <begin position="1189"/>
        <end position="1200"/>
    </location>
</feature>
<feature type="compositionally biased region" description="Low complexity" evidence="1">
    <location>
        <begin position="116"/>
        <end position="126"/>
    </location>
</feature>
<feature type="region of interest" description="Disordered" evidence="1">
    <location>
        <begin position="534"/>
        <end position="553"/>
    </location>
</feature>
<feature type="compositionally biased region" description="Polar residues" evidence="1">
    <location>
        <begin position="1208"/>
        <end position="1218"/>
    </location>
</feature>
<evidence type="ECO:0000313" key="2">
    <source>
        <dbReference type="EMBL" id="RHW69346.1"/>
    </source>
</evidence>
<feature type="compositionally biased region" description="Polar residues" evidence="1">
    <location>
        <begin position="309"/>
        <end position="324"/>
    </location>
</feature>
<organism evidence="2">
    <name type="scientific">Trypanosoma brucei equiperdum</name>
    <dbReference type="NCBI Taxonomy" id="630700"/>
    <lineage>
        <taxon>Eukaryota</taxon>
        <taxon>Discoba</taxon>
        <taxon>Euglenozoa</taxon>
        <taxon>Kinetoplastea</taxon>
        <taxon>Metakinetoplastina</taxon>
        <taxon>Trypanosomatida</taxon>
        <taxon>Trypanosomatidae</taxon>
        <taxon>Trypanosoma</taxon>
    </lineage>
</organism>
<dbReference type="Proteomes" id="UP000266743">
    <property type="component" value="Chromosome 10"/>
</dbReference>
<feature type="region of interest" description="Disordered" evidence="1">
    <location>
        <begin position="597"/>
        <end position="664"/>
    </location>
</feature>